<evidence type="ECO:0000256" key="6">
    <source>
        <dbReference type="ARBA" id="ARBA00022692"/>
    </source>
</evidence>
<evidence type="ECO:0000256" key="4">
    <source>
        <dbReference type="ARBA" id="ARBA00022475"/>
    </source>
</evidence>
<dbReference type="FunFam" id="1.20.1640.10:FF:000001">
    <property type="entry name" value="Efflux pump membrane transporter"/>
    <property type="match status" value="1"/>
</dbReference>
<dbReference type="PRINTS" id="PR00702">
    <property type="entry name" value="ACRIFLAVINRP"/>
</dbReference>
<dbReference type="InterPro" id="IPR001036">
    <property type="entry name" value="Acrflvin-R"/>
</dbReference>
<feature type="transmembrane region" description="Helical" evidence="9">
    <location>
        <begin position="411"/>
        <end position="433"/>
    </location>
</feature>
<reference evidence="11" key="1">
    <citation type="submission" date="2017-06" db="EMBL/GenBank/DDBJ databases">
        <authorList>
            <person name="Varghese N."/>
            <person name="Submissions S."/>
        </authorList>
    </citation>
    <scope>NUCLEOTIDE SEQUENCE [LARGE SCALE GENOMIC DNA]</scope>
    <source>
        <strain evidence="11">LNB2</strain>
    </source>
</reference>
<keyword evidence="11" id="KW-1185">Reference proteome</keyword>
<dbReference type="Gene3D" id="3.30.70.1440">
    <property type="entry name" value="Multidrug efflux transporter AcrB pore domain"/>
    <property type="match status" value="1"/>
</dbReference>
<dbReference type="InterPro" id="IPR004764">
    <property type="entry name" value="MdtF-like"/>
</dbReference>
<dbReference type="NCBIfam" id="TIGR00915">
    <property type="entry name" value="2A0602"/>
    <property type="match status" value="1"/>
</dbReference>
<comment type="subcellular location">
    <subcellularLocation>
        <location evidence="1 9">Cell inner membrane</location>
        <topology evidence="1 9">Multi-pass membrane protein</topology>
    </subcellularLocation>
</comment>
<evidence type="ECO:0000256" key="3">
    <source>
        <dbReference type="ARBA" id="ARBA00022448"/>
    </source>
</evidence>
<dbReference type="EMBL" id="FZOS01000040">
    <property type="protein sequence ID" value="SNT09823.1"/>
    <property type="molecule type" value="Genomic_DNA"/>
</dbReference>
<dbReference type="AlphaFoldDB" id="A0A239JWM4"/>
<dbReference type="PANTHER" id="PTHR32063">
    <property type="match status" value="1"/>
</dbReference>
<dbReference type="GO" id="GO:0042910">
    <property type="term" value="F:xenobiotic transmembrane transporter activity"/>
    <property type="evidence" value="ECO:0007669"/>
    <property type="project" value="TreeGrafter"/>
</dbReference>
<keyword evidence="3 9" id="KW-0813">Transport</keyword>
<feature type="transmembrane region" description="Helical" evidence="9">
    <location>
        <begin position="993"/>
        <end position="1012"/>
    </location>
</feature>
<dbReference type="NCBIfam" id="NF000282">
    <property type="entry name" value="RND_permease_1"/>
    <property type="match status" value="1"/>
</dbReference>
<feature type="transmembrane region" description="Helical" evidence="9">
    <location>
        <begin position="560"/>
        <end position="578"/>
    </location>
</feature>
<dbReference type="PANTHER" id="PTHR32063:SF11">
    <property type="entry name" value="CATION OR DRUG EFFLUX SYSTEM PROTEIN"/>
    <property type="match status" value="1"/>
</dbReference>
<feature type="transmembrane region" description="Helical" evidence="9">
    <location>
        <begin position="914"/>
        <end position="932"/>
    </location>
</feature>
<evidence type="ECO:0000313" key="11">
    <source>
        <dbReference type="Proteomes" id="UP000198281"/>
    </source>
</evidence>
<keyword evidence="6 9" id="KW-0812">Transmembrane</keyword>
<evidence type="ECO:0000256" key="5">
    <source>
        <dbReference type="ARBA" id="ARBA00022519"/>
    </source>
</evidence>
<evidence type="ECO:0000256" key="7">
    <source>
        <dbReference type="ARBA" id="ARBA00022989"/>
    </source>
</evidence>
<sequence>MGARISGAQQGKFAMRISRIFIDRPIFAGVIAVIITIIGAIAYFALPISQYPEVVPPTVTVSATYPGANSETVADTVAAPLEQEINGVDNMLYMSSQSTGDGRLTITVTFKLGTDLDEAQVLVQNRVSLAEPRLPEEVRRLGVVTRKTSPDFLMVINLISPDGSLDQAYMSNYALTQIRDRLSRIEGVGDVRIFGARDYGMRIWIDPGKAAARNMTAGEIVAALKAQNVQVAAGAVGQPPYNTGAAFQIGVETLGRLNKPEQFANVVIKTDAEGRQTRLSDVARVELGAEDYSVNAYLTGDKAVHIGVFQRPGSNALAAAEEVRATMKELSGAFPKGLKYKSVYNPTEFIEKSIEAVNETLIEAVILVVIVILVFLQSWRAAIVPVLAIPVSLIGTFAVLAALGYSLNNLSLFGLVLAIGIVVDDAIVVVENVERNIANGLSPLEASRRSMDEVSTALVAIVLVLLAVFVPTLFIDGISGQFYRQFAVTISTATAISLILSLTLSPALAARLLKSEHHKPTHGWRGIVQRAGDAFNRNFDRLSAAYGALVRRLVSAPKRLLTIYAGLIALTGAVFWATPAGFVPAQDQGYYLAAMRLPPGSSLERTDAMMRQVVQRLLKVPGTDGAVMFAGFDGPSSTLQPNSAASFIVLKPFDERQKLGLTGDKIAQELRMAAAEFDGAGIFIVPPPLIRGIGTAGGFSMMVQDKSGQGFVELYKTTGGVIGAGNQTPGLFAVHTKLDPPSPRIYADIDRAKADMLGVAPTRVFEALQVYLGSAFVNDFNLLGRTYRVTAQAEGSSRASIADIANLKTRSDSGAMVPIGAVTNFEDKTGPYRVTRYNLYPAIEVEGENAPGYSTGQALDGMEAAVAKALPSGYGWEWTGMAYQQRAAGNTAAIVFALAVVFVFLVLAAQFESLMLPLAIILIVPMTLLAALTGVNLRGMDNNILTQIGLVVLIALAAKNAILIVEFAKQAEEAGRSVIDAAVQAAETRLRPILMTSFAFILGVLPLMIASGPGAELRQALGTAVFFGMLGVTGFGLIFTPVFYVAMRNLGDRFRRRPAAPEATLQPAE</sequence>
<dbReference type="GO" id="GO:0005886">
    <property type="term" value="C:plasma membrane"/>
    <property type="evidence" value="ECO:0007669"/>
    <property type="project" value="UniProtKB-SubCell"/>
</dbReference>
<feature type="transmembrane region" description="Helical" evidence="9">
    <location>
        <begin position="383"/>
        <end position="405"/>
    </location>
</feature>
<feature type="transmembrane region" description="Helical" evidence="9">
    <location>
        <begin position="944"/>
        <end position="968"/>
    </location>
</feature>
<evidence type="ECO:0000256" key="8">
    <source>
        <dbReference type="ARBA" id="ARBA00023136"/>
    </source>
</evidence>
<keyword evidence="7 9" id="KW-1133">Transmembrane helix</keyword>
<dbReference type="FunFam" id="3.30.70.1430:FF:000001">
    <property type="entry name" value="Efflux pump membrane transporter"/>
    <property type="match status" value="1"/>
</dbReference>
<keyword evidence="4" id="KW-1003">Cell membrane</keyword>
<proteinExistence type="inferred from homology"/>
<keyword evidence="5 9" id="KW-0997">Cell inner membrane</keyword>
<protein>
    <recommendedName>
        <fullName evidence="9">Efflux pump membrane transporter</fullName>
    </recommendedName>
</protein>
<gene>
    <name evidence="10" type="ORF">SAMN06295912_14019</name>
</gene>
<dbReference type="SUPFAM" id="SSF82693">
    <property type="entry name" value="Multidrug efflux transporter AcrB pore domain, PN1, PN2, PC1 and PC2 subdomains"/>
    <property type="match status" value="4"/>
</dbReference>
<accession>A0A239JWM4</accession>
<dbReference type="Gene3D" id="3.30.70.1320">
    <property type="entry name" value="Multidrug efflux transporter AcrB pore domain like"/>
    <property type="match status" value="1"/>
</dbReference>
<dbReference type="SUPFAM" id="SSF82866">
    <property type="entry name" value="Multidrug efflux transporter AcrB transmembrane domain"/>
    <property type="match status" value="2"/>
</dbReference>
<dbReference type="SUPFAM" id="SSF82714">
    <property type="entry name" value="Multidrug efflux transporter AcrB TolC docking domain, DN and DC subdomains"/>
    <property type="match status" value="2"/>
</dbReference>
<feature type="transmembrane region" description="Helical" evidence="9">
    <location>
        <begin position="360"/>
        <end position="376"/>
    </location>
</feature>
<dbReference type="Gene3D" id="1.20.1640.10">
    <property type="entry name" value="Multidrug efflux transporter AcrB transmembrane domain"/>
    <property type="match status" value="2"/>
</dbReference>
<keyword evidence="8 9" id="KW-0472">Membrane</keyword>
<dbReference type="InterPro" id="IPR027463">
    <property type="entry name" value="AcrB_DN_DC_subdom"/>
</dbReference>
<comment type="similarity">
    <text evidence="2 9">Belongs to the resistance-nodulation-cell division (RND) (TC 2.A.6) family.</text>
</comment>
<dbReference type="GO" id="GO:0015562">
    <property type="term" value="F:efflux transmembrane transporter activity"/>
    <property type="evidence" value="ECO:0007669"/>
    <property type="project" value="InterPro"/>
</dbReference>
<feature type="transmembrane region" description="Helical" evidence="9">
    <location>
        <begin position="454"/>
        <end position="474"/>
    </location>
</feature>
<evidence type="ECO:0000256" key="1">
    <source>
        <dbReference type="ARBA" id="ARBA00004429"/>
    </source>
</evidence>
<feature type="transmembrane region" description="Helical" evidence="9">
    <location>
        <begin position="21"/>
        <end position="46"/>
    </location>
</feature>
<dbReference type="Pfam" id="PF00873">
    <property type="entry name" value="ACR_tran"/>
    <property type="match status" value="1"/>
</dbReference>
<dbReference type="Proteomes" id="UP000198281">
    <property type="component" value="Unassembled WGS sequence"/>
</dbReference>
<evidence type="ECO:0000313" key="10">
    <source>
        <dbReference type="EMBL" id="SNT09823.1"/>
    </source>
</evidence>
<feature type="transmembrane region" description="Helical" evidence="9">
    <location>
        <begin position="1024"/>
        <end position="1047"/>
    </location>
</feature>
<evidence type="ECO:0000256" key="9">
    <source>
        <dbReference type="RuleBase" id="RU364070"/>
    </source>
</evidence>
<evidence type="ECO:0000256" key="2">
    <source>
        <dbReference type="ARBA" id="ARBA00010942"/>
    </source>
</evidence>
<dbReference type="Gene3D" id="3.30.2090.10">
    <property type="entry name" value="Multidrug efflux transporter AcrB TolC docking domain, DN and DC subdomains"/>
    <property type="match status" value="2"/>
</dbReference>
<dbReference type="Gene3D" id="3.30.70.1430">
    <property type="entry name" value="Multidrug efflux transporter AcrB pore domain"/>
    <property type="match status" value="2"/>
</dbReference>
<dbReference type="GO" id="GO:0009636">
    <property type="term" value="P:response to toxic substance"/>
    <property type="evidence" value="ECO:0007669"/>
    <property type="project" value="UniProtKB-ARBA"/>
</dbReference>
<organism evidence="10 11">
    <name type="scientific">Edaphosphingomonas laterariae</name>
    <dbReference type="NCBI Taxonomy" id="861865"/>
    <lineage>
        <taxon>Bacteria</taxon>
        <taxon>Pseudomonadati</taxon>
        <taxon>Pseudomonadota</taxon>
        <taxon>Alphaproteobacteria</taxon>
        <taxon>Sphingomonadales</taxon>
        <taxon>Rhizorhabdaceae</taxon>
        <taxon>Edaphosphingomonas</taxon>
    </lineage>
</organism>
<feature type="transmembrane region" description="Helical" evidence="9">
    <location>
        <begin position="486"/>
        <end position="509"/>
    </location>
</feature>
<name>A0A239JWM4_9SPHN</name>
<feature type="transmembrane region" description="Helical" evidence="9">
    <location>
        <begin position="887"/>
        <end position="907"/>
    </location>
</feature>